<reference evidence="1" key="1">
    <citation type="journal article" date="2011" name="PLoS Biol.">
        <title>Gene gain and loss during evolution of obligate parasitism in the white rust pathogen of Arabidopsis thaliana.</title>
        <authorList>
            <person name="Kemen E."/>
            <person name="Gardiner A."/>
            <person name="Schultz-Larsen T."/>
            <person name="Kemen A.C."/>
            <person name="Balmuth A.L."/>
            <person name="Robert-Seilaniantz A."/>
            <person name="Bailey K."/>
            <person name="Holub E."/>
            <person name="Studholme D.J."/>
            <person name="Maclean D."/>
            <person name="Jones J.D."/>
        </authorList>
    </citation>
    <scope>NUCLEOTIDE SEQUENCE</scope>
</reference>
<reference evidence="1" key="2">
    <citation type="submission" date="2011-02" db="EMBL/GenBank/DDBJ databases">
        <authorList>
            <person name="MacLean D."/>
        </authorList>
    </citation>
    <scope>NUCLEOTIDE SEQUENCE</scope>
</reference>
<dbReference type="EMBL" id="FR824483">
    <property type="protein sequence ID" value="CCA26997.1"/>
    <property type="molecule type" value="Genomic_DNA"/>
</dbReference>
<dbReference type="AlphaFoldDB" id="F0WZS0"/>
<evidence type="ECO:0000313" key="1">
    <source>
        <dbReference type="EMBL" id="CCA26997.1"/>
    </source>
</evidence>
<name>F0WZS0_9STRA</name>
<accession>F0WZS0</accession>
<dbReference type="HOGENOM" id="CLU_1734858_0_0_1"/>
<protein>
    <submittedName>
        <fullName evidence="1">AlNc14C440G11661 protein</fullName>
    </submittedName>
</protein>
<proteinExistence type="predicted"/>
<sequence>MNANHSQQGTGALLPTQVGSNGCNANNAIVYSAPPGRLVQHTTKSRSPQKELASAPIATIRCGVNPYIQKLTHYVAYIKKERLRKVSTSIDAQFPVKNHATIQPHSLKNSGAPNYFIHLILQPFLSLRLANSDPIPILSHERFCWESVIAV</sequence>
<gene>
    <name evidence="1" type="primary">AlNc14C440G11661</name>
    <name evidence="1" type="ORF">ALNC14_131410</name>
</gene>
<organism evidence="1">
    <name type="scientific">Albugo laibachii Nc14</name>
    <dbReference type="NCBI Taxonomy" id="890382"/>
    <lineage>
        <taxon>Eukaryota</taxon>
        <taxon>Sar</taxon>
        <taxon>Stramenopiles</taxon>
        <taxon>Oomycota</taxon>
        <taxon>Peronosporomycetes</taxon>
        <taxon>Albuginales</taxon>
        <taxon>Albuginaceae</taxon>
        <taxon>Albugo</taxon>
    </lineage>
</organism>